<dbReference type="PANTHER" id="PTHR12714">
    <property type="entry name" value="PROTEIN-S ISOPRENYLCYSTEINE O-METHYLTRANSFERASE"/>
    <property type="match status" value="1"/>
</dbReference>
<proteinExistence type="predicted"/>
<keyword evidence="14" id="KW-1185">Reference proteome</keyword>
<evidence type="ECO:0000256" key="6">
    <source>
        <dbReference type="ARBA" id="ARBA00022824"/>
    </source>
</evidence>
<evidence type="ECO:0000256" key="12">
    <source>
        <dbReference type="SAM" id="Phobius"/>
    </source>
</evidence>
<name>A0A194X3D0_MOLSC</name>
<keyword evidence="9 12" id="KW-0472">Membrane</keyword>
<keyword evidence="10" id="KW-0594">Phospholipid biosynthesis</keyword>
<gene>
    <name evidence="13" type="ORF">LY89DRAFT_686355</name>
</gene>
<keyword evidence="7 12" id="KW-1133">Transmembrane helix</keyword>
<evidence type="ECO:0000256" key="1">
    <source>
        <dbReference type="ARBA" id="ARBA00004127"/>
    </source>
</evidence>
<evidence type="ECO:0000256" key="2">
    <source>
        <dbReference type="ARBA" id="ARBA00022516"/>
    </source>
</evidence>
<keyword evidence="4" id="KW-0949">S-adenosyl-L-methionine</keyword>
<keyword evidence="5 12" id="KW-0812">Transmembrane</keyword>
<dbReference type="Gene3D" id="1.20.120.1630">
    <property type="match status" value="1"/>
</dbReference>
<dbReference type="KEGG" id="psco:LY89DRAFT_686355"/>
<dbReference type="Pfam" id="PF04191">
    <property type="entry name" value="PEMT"/>
    <property type="match status" value="1"/>
</dbReference>
<dbReference type="UniPathway" id="UPA00753"/>
<dbReference type="GO" id="GO:0005783">
    <property type="term" value="C:endoplasmic reticulum"/>
    <property type="evidence" value="ECO:0007669"/>
    <property type="project" value="TreeGrafter"/>
</dbReference>
<evidence type="ECO:0008006" key="15">
    <source>
        <dbReference type="Google" id="ProtNLM"/>
    </source>
</evidence>
<evidence type="ECO:0000256" key="8">
    <source>
        <dbReference type="ARBA" id="ARBA00023098"/>
    </source>
</evidence>
<evidence type="ECO:0000256" key="10">
    <source>
        <dbReference type="ARBA" id="ARBA00023209"/>
    </source>
</evidence>
<dbReference type="GO" id="GO:0032259">
    <property type="term" value="P:methylation"/>
    <property type="evidence" value="ECO:0007669"/>
    <property type="project" value="UniProtKB-KW"/>
</dbReference>
<keyword evidence="2" id="KW-0444">Lipid biosynthesis</keyword>
<accession>A0A194X3D0</accession>
<evidence type="ECO:0000256" key="5">
    <source>
        <dbReference type="ARBA" id="ARBA00022692"/>
    </source>
</evidence>
<dbReference type="InParanoid" id="A0A194X3D0"/>
<keyword evidence="11" id="KW-1208">Phospholipid metabolism</keyword>
<evidence type="ECO:0000256" key="7">
    <source>
        <dbReference type="ARBA" id="ARBA00022989"/>
    </source>
</evidence>
<protein>
    <recommendedName>
        <fullName evidence="15">Protein-S-isoprenylcysteine O-methyltransferase</fullName>
    </recommendedName>
</protein>
<evidence type="ECO:0000256" key="11">
    <source>
        <dbReference type="ARBA" id="ARBA00023264"/>
    </source>
</evidence>
<evidence type="ECO:0000256" key="9">
    <source>
        <dbReference type="ARBA" id="ARBA00023136"/>
    </source>
</evidence>
<evidence type="ECO:0000256" key="4">
    <source>
        <dbReference type="ARBA" id="ARBA00022691"/>
    </source>
</evidence>
<dbReference type="InterPro" id="IPR007318">
    <property type="entry name" value="Phopholipid_MeTrfase"/>
</dbReference>
<keyword evidence="8" id="KW-0443">Lipid metabolism</keyword>
<dbReference type="Proteomes" id="UP000070700">
    <property type="component" value="Unassembled WGS sequence"/>
</dbReference>
<keyword evidence="3" id="KW-0489">Methyltransferase</keyword>
<dbReference type="RefSeq" id="XP_018069031.1">
    <property type="nucleotide sequence ID" value="XM_018215266.1"/>
</dbReference>
<feature type="transmembrane region" description="Helical" evidence="12">
    <location>
        <begin position="143"/>
        <end position="163"/>
    </location>
</feature>
<evidence type="ECO:0000256" key="3">
    <source>
        <dbReference type="ARBA" id="ARBA00022603"/>
    </source>
</evidence>
<keyword evidence="3" id="KW-0808">Transferase</keyword>
<dbReference type="GO" id="GO:0006656">
    <property type="term" value="P:phosphatidylcholine biosynthetic process"/>
    <property type="evidence" value="ECO:0007669"/>
    <property type="project" value="UniProtKB-UniPathway"/>
</dbReference>
<reference evidence="13 14" key="1">
    <citation type="submission" date="2015-10" db="EMBL/GenBank/DDBJ databases">
        <title>Full genome of DAOMC 229536 Phialocephala scopiformis, a fungal endophyte of spruce producing the potent anti-insectan compound rugulosin.</title>
        <authorList>
            <consortium name="DOE Joint Genome Institute"/>
            <person name="Walker A.K."/>
            <person name="Frasz S.L."/>
            <person name="Seifert K.A."/>
            <person name="Miller J.D."/>
            <person name="Mondo S.J."/>
            <person name="Labutti K."/>
            <person name="Lipzen A."/>
            <person name="Dockter R."/>
            <person name="Kennedy M."/>
            <person name="Grigoriev I.V."/>
            <person name="Spatafora J.W."/>
        </authorList>
    </citation>
    <scope>NUCLEOTIDE SEQUENCE [LARGE SCALE GENOMIC DNA]</scope>
    <source>
        <strain evidence="13 14">CBS 120377</strain>
    </source>
</reference>
<sequence>MIFSQSPDLKAISLSLYILLSTYTSFLSARPPNPTPYNSKHKDSISRHVTPRALFIRTSVKVSLGLGHTFLALTYPAPPKSICPNQSNLSWYLFTWTPHTVIAVSSILFGSCLRVYAFSVLGKNFTFRLDAPKNLVTSGLYNYVQHPAYTGSTMIFLGNIALLQRPDGVLGCWLPAWIVDATLFWRILAIVFIFGIFRGTGKRVLDEEMMLKNTFGEEWEAWHKRTKRFIPGLF</sequence>
<feature type="transmembrane region" description="Helical" evidence="12">
    <location>
        <begin position="101"/>
        <end position="122"/>
    </location>
</feature>
<dbReference type="PANTHER" id="PTHR12714:SF9">
    <property type="entry name" value="PROTEIN-S-ISOPRENYLCYSTEINE O-METHYLTRANSFERASE"/>
    <property type="match status" value="1"/>
</dbReference>
<evidence type="ECO:0000313" key="14">
    <source>
        <dbReference type="Proteomes" id="UP000070700"/>
    </source>
</evidence>
<dbReference type="GeneID" id="28824992"/>
<feature type="transmembrane region" description="Helical" evidence="12">
    <location>
        <begin position="12"/>
        <end position="29"/>
    </location>
</feature>
<keyword evidence="6" id="KW-0256">Endoplasmic reticulum</keyword>
<evidence type="ECO:0000313" key="13">
    <source>
        <dbReference type="EMBL" id="KUJ14676.1"/>
    </source>
</evidence>
<dbReference type="GO" id="GO:0004671">
    <property type="term" value="F:protein C-terminal S-isoprenylcysteine carboxyl O-methyltransferase activity"/>
    <property type="evidence" value="ECO:0007669"/>
    <property type="project" value="TreeGrafter"/>
</dbReference>
<feature type="transmembrane region" description="Helical" evidence="12">
    <location>
        <begin position="183"/>
        <end position="201"/>
    </location>
</feature>
<dbReference type="AlphaFoldDB" id="A0A194X3D0"/>
<dbReference type="OrthoDB" id="422086at2759"/>
<dbReference type="EMBL" id="KQ947419">
    <property type="protein sequence ID" value="KUJ14676.1"/>
    <property type="molecule type" value="Genomic_DNA"/>
</dbReference>
<comment type="subcellular location">
    <subcellularLocation>
        <location evidence="1">Endomembrane system</location>
        <topology evidence="1">Multi-pass membrane protein</topology>
    </subcellularLocation>
</comment>
<organism evidence="13 14">
    <name type="scientific">Mollisia scopiformis</name>
    <name type="common">Conifer needle endophyte fungus</name>
    <name type="synonym">Phialocephala scopiformis</name>
    <dbReference type="NCBI Taxonomy" id="149040"/>
    <lineage>
        <taxon>Eukaryota</taxon>
        <taxon>Fungi</taxon>
        <taxon>Dikarya</taxon>
        <taxon>Ascomycota</taxon>
        <taxon>Pezizomycotina</taxon>
        <taxon>Leotiomycetes</taxon>
        <taxon>Helotiales</taxon>
        <taxon>Mollisiaceae</taxon>
        <taxon>Mollisia</taxon>
    </lineage>
</organism>